<gene>
    <name evidence="2" type="ORF">A3F83_05785</name>
</gene>
<dbReference type="Pfam" id="PF14238">
    <property type="entry name" value="DUF4340"/>
    <property type="match status" value="1"/>
</dbReference>
<evidence type="ECO:0000259" key="1">
    <source>
        <dbReference type="Pfam" id="PF14238"/>
    </source>
</evidence>
<evidence type="ECO:0000313" key="3">
    <source>
        <dbReference type="Proteomes" id="UP000179129"/>
    </source>
</evidence>
<sequence>MKKFVKPLILLAALLAVWQIVRLTTRRPDRPNAELALSVTFDPAAVSRIEISRGAEIVTLLGGEGGWKVKTSQAIKPADSAAVNGALSSLGAINSTDIVSHNPAKQEEFSVQEGGGTRVRLYGRNDESLEDLIIGKLGGFESQQMAIQRGQINENQFFTYMRRGDGDRVYKVQGFFGGSLGTDSEQWRDHDLLKFNLDNCSRISLTYPGEKVVAERDTSGSWRLIEPQTDFPVDTVAIERIASTLSTLRAGGFVDSVVPAEILGLDKPALVVGVRLTDNSEQQVSVGAKIGEGDLYYSLKQGDPQVYTLPEYRATQFMKHAADLIKAPLPGTEK</sequence>
<comment type="caution">
    <text evidence="2">The sequence shown here is derived from an EMBL/GenBank/DDBJ whole genome shotgun (WGS) entry which is preliminary data.</text>
</comment>
<name>A0A1F5YKM7_9BACT</name>
<dbReference type="Proteomes" id="UP000179129">
    <property type="component" value="Unassembled WGS sequence"/>
</dbReference>
<evidence type="ECO:0000313" key="2">
    <source>
        <dbReference type="EMBL" id="OGG00422.1"/>
    </source>
</evidence>
<reference evidence="2 3" key="1">
    <citation type="journal article" date="2016" name="Nat. Commun.">
        <title>Thousands of microbial genomes shed light on interconnected biogeochemical processes in an aquifer system.</title>
        <authorList>
            <person name="Anantharaman K."/>
            <person name="Brown C.T."/>
            <person name="Hug L.A."/>
            <person name="Sharon I."/>
            <person name="Castelle C.J."/>
            <person name="Probst A.J."/>
            <person name="Thomas B.C."/>
            <person name="Singh A."/>
            <person name="Wilkins M.J."/>
            <person name="Karaoz U."/>
            <person name="Brodie E.L."/>
            <person name="Williams K.H."/>
            <person name="Hubbard S.S."/>
            <person name="Banfield J.F."/>
        </authorList>
    </citation>
    <scope>NUCLEOTIDE SEQUENCE [LARGE SCALE GENOMIC DNA]</scope>
</reference>
<dbReference type="AlphaFoldDB" id="A0A1F5YKM7"/>
<dbReference type="STRING" id="1817867.A3F83_05785"/>
<proteinExistence type="predicted"/>
<feature type="domain" description="DUF4340" evidence="1">
    <location>
        <begin position="77"/>
        <end position="254"/>
    </location>
</feature>
<accession>A0A1F5YKM7</accession>
<protein>
    <recommendedName>
        <fullName evidence="1">DUF4340 domain-containing protein</fullName>
    </recommendedName>
</protein>
<organism evidence="2 3">
    <name type="scientific">Candidatus Glassbacteria bacterium RIFCSPLOWO2_12_FULL_58_11</name>
    <dbReference type="NCBI Taxonomy" id="1817867"/>
    <lineage>
        <taxon>Bacteria</taxon>
        <taxon>Candidatus Glassiibacteriota</taxon>
    </lineage>
</organism>
<dbReference type="EMBL" id="MFIX01000258">
    <property type="protein sequence ID" value="OGG00422.1"/>
    <property type="molecule type" value="Genomic_DNA"/>
</dbReference>
<dbReference type="InterPro" id="IPR025641">
    <property type="entry name" value="DUF4340"/>
</dbReference>